<dbReference type="InterPro" id="IPR004622">
    <property type="entry name" value="DNA_pol_HolB"/>
</dbReference>
<keyword evidence="10" id="KW-1185">Reference proteome</keyword>
<dbReference type="InterPro" id="IPR050238">
    <property type="entry name" value="DNA_Rep/Repair_Clamp_Loader"/>
</dbReference>
<dbReference type="PANTHER" id="PTHR11669:SF8">
    <property type="entry name" value="DNA POLYMERASE III SUBUNIT DELTA"/>
    <property type="match status" value="1"/>
</dbReference>
<dbReference type="Pfam" id="PF09115">
    <property type="entry name" value="DNApol3-delta_C"/>
    <property type="match status" value="1"/>
</dbReference>
<proteinExistence type="predicted"/>
<evidence type="ECO:0000256" key="6">
    <source>
        <dbReference type="ARBA" id="ARBA00022932"/>
    </source>
</evidence>
<evidence type="ECO:0000256" key="2">
    <source>
        <dbReference type="ARBA" id="ARBA00014363"/>
    </source>
</evidence>
<dbReference type="Proteomes" id="UP001299235">
    <property type="component" value="Unassembled WGS sequence"/>
</dbReference>
<keyword evidence="3 9" id="KW-0808">Transferase</keyword>
<comment type="caution">
    <text evidence="9">The sequence shown here is derived from an EMBL/GenBank/DDBJ whole genome shotgun (WGS) entry which is preliminary data.</text>
</comment>
<keyword evidence="5" id="KW-0235">DNA replication</keyword>
<dbReference type="EMBL" id="JAJEQE010000031">
    <property type="protein sequence ID" value="MCC2149469.1"/>
    <property type="molecule type" value="Genomic_DNA"/>
</dbReference>
<feature type="domain" description="DNA polymerase III delta subunit C-terminal" evidence="8">
    <location>
        <begin position="232"/>
        <end position="324"/>
    </location>
</feature>
<evidence type="ECO:0000256" key="7">
    <source>
        <dbReference type="ARBA" id="ARBA00049244"/>
    </source>
</evidence>
<dbReference type="Gene3D" id="3.40.50.300">
    <property type="entry name" value="P-loop containing nucleotide triphosphate hydrolases"/>
    <property type="match status" value="1"/>
</dbReference>
<keyword evidence="4 9" id="KW-0548">Nucleotidyltransferase</keyword>
<sequence length="331" mass="36726">MPGFEEIVGHEQIVTHLKSAMKLGKVSHAYILSGEKGCGKKLLADVFAETLQCEKGGTEPCGSCHSCVQARSGNHPDIIHLMHEKPNSISVDDVRQQIVNDVLVKPYSGKYKIYIVPDAEKMTAAAQNALLKTIEEPPAYAVILLLANNASALLPTILSRCVMLSLKPVADDKVKQYLMEHVQVPDYEADVCVAFAQGNIGKAVQLATSDSFNEIKNSALHLLKNVSKMEINDIIATVKSVSEFKIDIQDYLDFLAVWYRDILYFKATRDSNGLIFKDELNVITDQINKSSYEGIENILRGLQTAKTRLNANVNFDLTMELLFLLIKENLV</sequence>
<evidence type="ECO:0000256" key="3">
    <source>
        <dbReference type="ARBA" id="ARBA00022679"/>
    </source>
</evidence>
<evidence type="ECO:0000259" key="8">
    <source>
        <dbReference type="Pfam" id="PF09115"/>
    </source>
</evidence>
<evidence type="ECO:0000256" key="4">
    <source>
        <dbReference type="ARBA" id="ARBA00022695"/>
    </source>
</evidence>
<name>A0ABS8EX09_9FIRM</name>
<dbReference type="Pfam" id="PF13177">
    <property type="entry name" value="DNA_pol3_delta2"/>
    <property type="match status" value="1"/>
</dbReference>
<dbReference type="SUPFAM" id="SSF52540">
    <property type="entry name" value="P-loop containing nucleoside triphosphate hydrolases"/>
    <property type="match status" value="1"/>
</dbReference>
<dbReference type="InterPro" id="IPR015199">
    <property type="entry name" value="DNA_pol_III_delta_C"/>
</dbReference>
<evidence type="ECO:0000313" key="10">
    <source>
        <dbReference type="Proteomes" id="UP001299235"/>
    </source>
</evidence>
<dbReference type="PANTHER" id="PTHR11669">
    <property type="entry name" value="REPLICATION FACTOR C / DNA POLYMERASE III GAMMA-TAU SUBUNIT"/>
    <property type="match status" value="1"/>
</dbReference>
<organism evidence="9 10">
    <name type="scientific">Hominisplanchenecus faecis</name>
    <dbReference type="NCBI Taxonomy" id="2885351"/>
    <lineage>
        <taxon>Bacteria</taxon>
        <taxon>Bacillati</taxon>
        <taxon>Bacillota</taxon>
        <taxon>Clostridia</taxon>
        <taxon>Lachnospirales</taxon>
        <taxon>Lachnospiraceae</taxon>
        <taxon>Hominisplanchenecus</taxon>
    </lineage>
</organism>
<comment type="catalytic activity">
    <reaction evidence="7">
        <text>DNA(n) + a 2'-deoxyribonucleoside 5'-triphosphate = DNA(n+1) + diphosphate</text>
        <dbReference type="Rhea" id="RHEA:22508"/>
        <dbReference type="Rhea" id="RHEA-COMP:17339"/>
        <dbReference type="Rhea" id="RHEA-COMP:17340"/>
        <dbReference type="ChEBI" id="CHEBI:33019"/>
        <dbReference type="ChEBI" id="CHEBI:61560"/>
        <dbReference type="ChEBI" id="CHEBI:173112"/>
        <dbReference type="EC" id="2.7.7.7"/>
    </reaction>
</comment>
<evidence type="ECO:0000256" key="1">
    <source>
        <dbReference type="ARBA" id="ARBA00012417"/>
    </source>
</evidence>
<dbReference type="NCBIfam" id="TIGR00678">
    <property type="entry name" value="holB"/>
    <property type="match status" value="1"/>
</dbReference>
<evidence type="ECO:0000313" key="9">
    <source>
        <dbReference type="EMBL" id="MCC2149469.1"/>
    </source>
</evidence>
<dbReference type="GO" id="GO:0003887">
    <property type="term" value="F:DNA-directed DNA polymerase activity"/>
    <property type="evidence" value="ECO:0007669"/>
    <property type="project" value="UniProtKB-EC"/>
</dbReference>
<dbReference type="InterPro" id="IPR027417">
    <property type="entry name" value="P-loop_NTPase"/>
</dbReference>
<accession>A0ABS8EX09</accession>
<dbReference type="EC" id="2.7.7.7" evidence="1"/>
<reference evidence="9 10" key="1">
    <citation type="submission" date="2021-10" db="EMBL/GenBank/DDBJ databases">
        <title>Anaerobic single-cell dispensing facilitates the cultivation of human gut bacteria.</title>
        <authorList>
            <person name="Afrizal A."/>
        </authorList>
    </citation>
    <scope>NUCLEOTIDE SEQUENCE [LARGE SCALE GENOMIC DNA]</scope>
    <source>
        <strain evidence="9 10">CLA-AA-H246</strain>
    </source>
</reference>
<evidence type="ECO:0000256" key="5">
    <source>
        <dbReference type="ARBA" id="ARBA00022705"/>
    </source>
</evidence>
<protein>
    <recommendedName>
        <fullName evidence="2">DNA polymerase III subunit delta'</fullName>
        <ecNumber evidence="1">2.7.7.7</ecNumber>
    </recommendedName>
</protein>
<dbReference type="RefSeq" id="WP_248835563.1">
    <property type="nucleotide sequence ID" value="NZ_JAJEQE010000031.1"/>
</dbReference>
<gene>
    <name evidence="9" type="primary">holB</name>
    <name evidence="9" type="ORF">LKD42_09405</name>
</gene>
<keyword evidence="6" id="KW-0239">DNA-directed DNA polymerase</keyword>